<feature type="region of interest" description="Disordered" evidence="1">
    <location>
        <begin position="1"/>
        <end position="20"/>
    </location>
</feature>
<reference evidence="2" key="1">
    <citation type="journal article" date="2021" name="Open Biol.">
        <title>Shared evolutionary footprints suggest mitochondrial oxidative damage underlies multiple complex I losses in fungi.</title>
        <authorList>
            <person name="Schikora-Tamarit M.A."/>
            <person name="Marcet-Houben M."/>
            <person name="Nosek J."/>
            <person name="Gabaldon T."/>
        </authorList>
    </citation>
    <scope>NUCLEOTIDE SEQUENCE</scope>
    <source>
        <strain evidence="2">CBS2887</strain>
    </source>
</reference>
<keyword evidence="3" id="KW-1185">Reference proteome</keyword>
<comment type="caution">
    <text evidence="2">The sequence shown here is derived from an EMBL/GenBank/DDBJ whole genome shotgun (WGS) entry which is preliminary data.</text>
</comment>
<protein>
    <submittedName>
        <fullName evidence="2">Uncharacterized protein</fullName>
    </submittedName>
</protein>
<name>A0A9P8Q419_WICPI</name>
<dbReference type="EMBL" id="JAEUBG010003411">
    <property type="protein sequence ID" value="KAH3682770.1"/>
    <property type="molecule type" value="Genomic_DNA"/>
</dbReference>
<feature type="compositionally biased region" description="Basic and acidic residues" evidence="1">
    <location>
        <begin position="10"/>
        <end position="19"/>
    </location>
</feature>
<gene>
    <name evidence="2" type="ORF">WICPIJ_006229</name>
</gene>
<sequence>MLSLDSIEESLEHPEHNSEGSDVVLLQVQILLQLCDCVVSESDPGLLVLHSGLESLDEPPLIELGQHIVNQLDLVRKDIGVL</sequence>
<reference evidence="2" key="2">
    <citation type="submission" date="2021-01" db="EMBL/GenBank/DDBJ databases">
        <authorList>
            <person name="Schikora-Tamarit M.A."/>
        </authorList>
    </citation>
    <scope>NUCLEOTIDE SEQUENCE</scope>
    <source>
        <strain evidence="2">CBS2887</strain>
    </source>
</reference>
<evidence type="ECO:0000256" key="1">
    <source>
        <dbReference type="SAM" id="MobiDB-lite"/>
    </source>
</evidence>
<organism evidence="2 3">
    <name type="scientific">Wickerhamomyces pijperi</name>
    <name type="common">Yeast</name>
    <name type="synonym">Pichia pijperi</name>
    <dbReference type="NCBI Taxonomy" id="599730"/>
    <lineage>
        <taxon>Eukaryota</taxon>
        <taxon>Fungi</taxon>
        <taxon>Dikarya</taxon>
        <taxon>Ascomycota</taxon>
        <taxon>Saccharomycotina</taxon>
        <taxon>Saccharomycetes</taxon>
        <taxon>Phaffomycetales</taxon>
        <taxon>Wickerhamomycetaceae</taxon>
        <taxon>Wickerhamomyces</taxon>
    </lineage>
</organism>
<dbReference type="AlphaFoldDB" id="A0A9P8Q419"/>
<evidence type="ECO:0000313" key="3">
    <source>
        <dbReference type="Proteomes" id="UP000774326"/>
    </source>
</evidence>
<accession>A0A9P8Q419</accession>
<proteinExistence type="predicted"/>
<dbReference type="Proteomes" id="UP000774326">
    <property type="component" value="Unassembled WGS sequence"/>
</dbReference>
<evidence type="ECO:0000313" key="2">
    <source>
        <dbReference type="EMBL" id="KAH3682770.1"/>
    </source>
</evidence>